<dbReference type="InterPro" id="IPR035965">
    <property type="entry name" value="PAS-like_dom_sf"/>
</dbReference>
<protein>
    <submittedName>
        <fullName evidence="6">Cyclic di-GMP phosphodiesterase response regulator RpfG</fullName>
        <ecNumber evidence="6">3.1.4.52</ecNumber>
    </submittedName>
</protein>
<dbReference type="CDD" id="cd00130">
    <property type="entry name" value="PAS"/>
    <property type="match status" value="1"/>
</dbReference>
<feature type="domain" description="PAS" evidence="2">
    <location>
        <begin position="297"/>
        <end position="357"/>
    </location>
</feature>
<feature type="transmembrane region" description="Helical" evidence="1">
    <location>
        <begin position="71"/>
        <end position="94"/>
    </location>
</feature>
<dbReference type="NCBIfam" id="TIGR00229">
    <property type="entry name" value="sensory_box"/>
    <property type="match status" value="1"/>
</dbReference>
<keyword evidence="1" id="KW-0472">Membrane</keyword>
<accession>A0A7T1ANI4</accession>
<feature type="transmembrane region" description="Helical" evidence="1">
    <location>
        <begin position="135"/>
        <end position="159"/>
    </location>
</feature>
<dbReference type="AlphaFoldDB" id="A0A7T1ANI4"/>
<dbReference type="InterPro" id="IPR000700">
    <property type="entry name" value="PAS-assoc_C"/>
</dbReference>
<evidence type="ECO:0000259" key="2">
    <source>
        <dbReference type="PROSITE" id="PS50112"/>
    </source>
</evidence>
<dbReference type="InterPro" id="IPR013655">
    <property type="entry name" value="PAS_fold_3"/>
</dbReference>
<dbReference type="Gene3D" id="3.30.450.20">
    <property type="entry name" value="PAS domain"/>
    <property type="match status" value="1"/>
</dbReference>
<gene>
    <name evidence="6" type="primary">rpfG_6</name>
    <name evidence="6" type="ORF">RT761_02412</name>
</gene>
<dbReference type="RefSeq" id="WP_218111664.1">
    <property type="nucleotide sequence ID" value="NZ_CP065383.1"/>
</dbReference>
<dbReference type="CDD" id="cd00077">
    <property type="entry name" value="HDc"/>
    <property type="match status" value="1"/>
</dbReference>
<dbReference type="Pfam" id="PF08447">
    <property type="entry name" value="PAS_3"/>
    <property type="match status" value="1"/>
</dbReference>
<dbReference type="NCBIfam" id="TIGR00254">
    <property type="entry name" value="GGDEF"/>
    <property type="match status" value="1"/>
</dbReference>
<evidence type="ECO:0000313" key="6">
    <source>
        <dbReference type="EMBL" id="QPM69183.1"/>
    </source>
</evidence>
<dbReference type="SMART" id="SM00471">
    <property type="entry name" value="HDc"/>
    <property type="match status" value="1"/>
</dbReference>
<feature type="transmembrane region" description="Helical" evidence="1">
    <location>
        <begin position="39"/>
        <end position="59"/>
    </location>
</feature>
<dbReference type="InterPro" id="IPR043128">
    <property type="entry name" value="Rev_trsase/Diguanyl_cyclase"/>
</dbReference>
<keyword evidence="1" id="KW-0812">Transmembrane</keyword>
<feature type="transmembrane region" description="Helical" evidence="1">
    <location>
        <begin position="205"/>
        <end position="223"/>
    </location>
</feature>
<reference evidence="6 7" key="1">
    <citation type="journal article" date="2021" name="Nat. Commun.">
        <title>Isolation of a member of the candidate phylum Atribacteria reveals a unique cell membrane structure.</title>
        <authorList>
            <person name="Taiki K."/>
            <person name="Nobu M.K."/>
            <person name="Kusada H."/>
            <person name="Meng X.-Y."/>
            <person name="Hosoki N."/>
            <person name="Uematsu K."/>
            <person name="Yoshioka H."/>
            <person name="Kamagata Y."/>
            <person name="Tamaki H."/>
        </authorList>
    </citation>
    <scope>NUCLEOTIDE SEQUENCE [LARGE SCALE GENOMIC DNA]</scope>
    <source>
        <strain evidence="6 7">RT761</strain>
    </source>
</reference>
<keyword evidence="1" id="KW-1133">Transmembrane helix</keyword>
<evidence type="ECO:0000313" key="7">
    <source>
        <dbReference type="Proteomes" id="UP000594463"/>
    </source>
</evidence>
<dbReference type="CDD" id="cd01949">
    <property type="entry name" value="GGDEF"/>
    <property type="match status" value="1"/>
</dbReference>
<dbReference type="PANTHER" id="PTHR45228">
    <property type="entry name" value="CYCLIC DI-GMP PHOSPHODIESTERASE TM_0186-RELATED"/>
    <property type="match status" value="1"/>
</dbReference>
<dbReference type="InterPro" id="IPR000160">
    <property type="entry name" value="GGDEF_dom"/>
</dbReference>
<sequence>MKNFYAKKILEFIPKEYQLIIGEIVLVGIFFLIASPSMLFFHSAMGIISLLIAYNIFFLGSNYLRLSSQPFIFSISILSIVYVLIDFIRVFLLWRNPFLLRNIIDLTIQLWLVSRFAECAVFLIGFLAWFKRYRFLYLGLIYLGSVVFLFCTTFLWNVFPRSYQPGLGLTNFTLLSEYFISAFIYIALSIILFRKKKIPIPVLRPLIISLILSIGAEVIFTMLRNQYGFMIEWRVMVKFLSLLFIYQAVVQAIQNKNGKARLSSHWWSHFKQSTQSQRETDDHGLDQVSFSPDHFNLPDHIQSLVDNAQDLLFRFQAIEPIKLEYINPAVEKIIGFSPSEFYANPTLFIQRVYPEDRPLLDLYLKNPSALDKPLAIRMVRKDSTIIWMEHKYVPVYNRRKKIIAVEGIARDITERKKAEEQIRYISFNDPLTGLYNRAFFEEEISRQNFPENHPIGIILGDVNEIHLVNERFSHQEGDRILIDTANILKRFSRNQDILARWDEDEFILFTPQVDNEYLQTTVESIQKELLNIETNPMQVSIAFGYALKENQDQSIGEVIEKAEGWMYWKKLTRSSELGQDLVTAIEKSLLKITQETEKHSDRLQKITQKIGQELGFSQEKLHHLNLLARLHDLGKIATPKSILNKSGLLSPKEWDMVKRHPKIGYQIALSSSELTPIAESILYHHERWDGTGYPQGLKGNAIPLLSRIIAIADTYDVMVSGRAYKKPIAKKEALNEIKKGAGYQFDPHLVEVFLRVMN</sequence>
<dbReference type="InterPro" id="IPR001610">
    <property type="entry name" value="PAC"/>
</dbReference>
<evidence type="ECO:0000259" key="5">
    <source>
        <dbReference type="PROSITE" id="PS51832"/>
    </source>
</evidence>
<dbReference type="Gene3D" id="1.10.3210.10">
    <property type="entry name" value="Hypothetical protein af1432"/>
    <property type="match status" value="1"/>
</dbReference>
<dbReference type="PROSITE" id="PS50112">
    <property type="entry name" value="PAS"/>
    <property type="match status" value="1"/>
</dbReference>
<evidence type="ECO:0000259" key="3">
    <source>
        <dbReference type="PROSITE" id="PS50113"/>
    </source>
</evidence>
<keyword evidence="6" id="KW-0378">Hydrolase</keyword>
<dbReference type="EMBL" id="CP065383">
    <property type="protein sequence ID" value="QPM69183.1"/>
    <property type="molecule type" value="Genomic_DNA"/>
</dbReference>
<dbReference type="PROSITE" id="PS50113">
    <property type="entry name" value="PAC"/>
    <property type="match status" value="1"/>
</dbReference>
<feature type="domain" description="HD-GYP" evidence="5">
    <location>
        <begin position="574"/>
        <end position="758"/>
    </location>
</feature>
<dbReference type="InterPro" id="IPR037522">
    <property type="entry name" value="HD_GYP_dom"/>
</dbReference>
<evidence type="ECO:0000256" key="1">
    <source>
        <dbReference type="SAM" id="Phobius"/>
    </source>
</evidence>
<feature type="domain" description="PAC" evidence="3">
    <location>
        <begin position="372"/>
        <end position="424"/>
    </location>
</feature>
<feature type="transmembrane region" description="Helical" evidence="1">
    <location>
        <begin position="106"/>
        <end position="128"/>
    </location>
</feature>
<dbReference type="InterPro" id="IPR003607">
    <property type="entry name" value="HD/PDEase_dom"/>
</dbReference>
<dbReference type="Proteomes" id="UP000594463">
    <property type="component" value="Chromosome"/>
</dbReference>
<dbReference type="PANTHER" id="PTHR45228:SF1">
    <property type="entry name" value="CYCLIC DI-GMP PHOSPHODIESTERASE TM_0186"/>
    <property type="match status" value="1"/>
</dbReference>
<name>A0A7T1ANI4_ATRLM</name>
<dbReference type="SUPFAM" id="SSF55785">
    <property type="entry name" value="PYP-like sensor domain (PAS domain)"/>
    <property type="match status" value="1"/>
</dbReference>
<feature type="domain" description="GGDEF" evidence="4">
    <location>
        <begin position="453"/>
        <end position="587"/>
    </location>
</feature>
<dbReference type="InterPro" id="IPR029787">
    <property type="entry name" value="Nucleotide_cyclase"/>
</dbReference>
<proteinExistence type="predicted"/>
<dbReference type="Pfam" id="PF13487">
    <property type="entry name" value="HD_5"/>
    <property type="match status" value="1"/>
</dbReference>
<dbReference type="SUPFAM" id="SSF55073">
    <property type="entry name" value="Nucleotide cyclase"/>
    <property type="match status" value="1"/>
</dbReference>
<dbReference type="InterPro" id="IPR033425">
    <property type="entry name" value="MASE3"/>
</dbReference>
<dbReference type="KEGG" id="alam:RT761_02412"/>
<dbReference type="SMART" id="SM00267">
    <property type="entry name" value="GGDEF"/>
    <property type="match status" value="1"/>
</dbReference>
<dbReference type="InterPro" id="IPR052020">
    <property type="entry name" value="Cyclic_di-GMP/3'3'-cGAMP_PDE"/>
</dbReference>
<dbReference type="GO" id="GO:0071111">
    <property type="term" value="F:cyclic-guanylate-specific phosphodiesterase activity"/>
    <property type="evidence" value="ECO:0007669"/>
    <property type="project" value="UniProtKB-EC"/>
</dbReference>
<dbReference type="EC" id="3.1.4.52" evidence="6"/>
<dbReference type="PROSITE" id="PS50887">
    <property type="entry name" value="GGDEF"/>
    <property type="match status" value="1"/>
</dbReference>
<dbReference type="Pfam" id="PF00990">
    <property type="entry name" value="GGDEF"/>
    <property type="match status" value="1"/>
</dbReference>
<keyword evidence="7" id="KW-1185">Reference proteome</keyword>
<evidence type="ECO:0000259" key="4">
    <source>
        <dbReference type="PROSITE" id="PS50887"/>
    </source>
</evidence>
<dbReference type="InterPro" id="IPR000014">
    <property type="entry name" value="PAS"/>
</dbReference>
<dbReference type="PROSITE" id="PS51832">
    <property type="entry name" value="HD_GYP"/>
    <property type="match status" value="1"/>
</dbReference>
<dbReference type="Gene3D" id="3.30.70.270">
    <property type="match status" value="1"/>
</dbReference>
<feature type="transmembrane region" description="Helical" evidence="1">
    <location>
        <begin position="171"/>
        <end position="193"/>
    </location>
</feature>
<dbReference type="SUPFAM" id="SSF109604">
    <property type="entry name" value="HD-domain/PDEase-like"/>
    <property type="match status" value="1"/>
</dbReference>
<feature type="transmembrane region" description="Helical" evidence="1">
    <location>
        <begin position="12"/>
        <end position="33"/>
    </location>
</feature>
<dbReference type="Pfam" id="PF17159">
    <property type="entry name" value="MASE3"/>
    <property type="match status" value="1"/>
</dbReference>
<dbReference type="SMART" id="SM00086">
    <property type="entry name" value="PAC"/>
    <property type="match status" value="1"/>
</dbReference>
<organism evidence="6 7">
    <name type="scientific">Atribacter laminatus</name>
    <dbReference type="NCBI Taxonomy" id="2847778"/>
    <lineage>
        <taxon>Bacteria</taxon>
        <taxon>Pseudomonadati</taxon>
        <taxon>Atribacterota</taxon>
        <taxon>Atribacteria</taxon>
        <taxon>Atribacterales</taxon>
        <taxon>Atribacteraceae</taxon>
        <taxon>Atribacter</taxon>
    </lineage>
</organism>